<gene>
    <name evidence="7" type="ORF">BIP78_0837</name>
</gene>
<dbReference type="InterPro" id="IPR003439">
    <property type="entry name" value="ABC_transporter-like_ATP-bd"/>
</dbReference>
<dbReference type="AlphaFoldDB" id="A0A410FUA1"/>
<keyword evidence="4 7" id="KW-0067">ATP-binding</keyword>
<evidence type="ECO:0000256" key="5">
    <source>
        <dbReference type="ARBA" id="ARBA00022970"/>
    </source>
</evidence>
<dbReference type="InterPro" id="IPR017871">
    <property type="entry name" value="ABC_transporter-like_CS"/>
</dbReference>
<dbReference type="KEGG" id="bih:BIP78_0837"/>
<dbReference type="Proteomes" id="UP000287233">
    <property type="component" value="Chromosome"/>
</dbReference>
<name>A0A410FUA1_BIPS1</name>
<dbReference type="EMBL" id="CP034928">
    <property type="protein sequence ID" value="QAA76603.1"/>
    <property type="molecule type" value="Genomic_DNA"/>
</dbReference>
<feature type="domain" description="ABC transporter" evidence="6">
    <location>
        <begin position="2"/>
        <end position="234"/>
    </location>
</feature>
<dbReference type="Gene3D" id="3.40.50.300">
    <property type="entry name" value="P-loop containing nucleotide triphosphate hydrolases"/>
    <property type="match status" value="1"/>
</dbReference>
<evidence type="ECO:0000313" key="7">
    <source>
        <dbReference type="EMBL" id="QAA76603.1"/>
    </source>
</evidence>
<protein>
    <submittedName>
        <fullName evidence="7">Branched-chain amino acid transport ATP-binding protein LivF</fullName>
    </submittedName>
</protein>
<dbReference type="SUPFAM" id="SSF52540">
    <property type="entry name" value="P-loop containing nucleoside triphosphate hydrolases"/>
    <property type="match status" value="1"/>
</dbReference>
<dbReference type="PANTHER" id="PTHR43820">
    <property type="entry name" value="HIGH-AFFINITY BRANCHED-CHAIN AMINO ACID TRANSPORT ATP-BINDING PROTEIN LIVF"/>
    <property type="match status" value="1"/>
</dbReference>
<evidence type="ECO:0000313" key="8">
    <source>
        <dbReference type="Proteomes" id="UP000287233"/>
    </source>
</evidence>
<dbReference type="InterPro" id="IPR027417">
    <property type="entry name" value="P-loop_NTPase"/>
</dbReference>
<proteinExistence type="inferred from homology"/>
<dbReference type="SMART" id="SM00382">
    <property type="entry name" value="AAA"/>
    <property type="match status" value="1"/>
</dbReference>
<organism evidence="7 8">
    <name type="scientific">Bipolaricaulis sibiricus</name>
    <dbReference type="NCBI Taxonomy" id="2501609"/>
    <lineage>
        <taxon>Bacteria</taxon>
        <taxon>Candidatus Bipolaricaulota</taxon>
        <taxon>Candidatus Bipolaricaulia</taxon>
        <taxon>Candidatus Bipolaricaulales</taxon>
        <taxon>Candidatus Bipolaricaulaceae</taxon>
        <taxon>Candidatus Bipolaricaulis</taxon>
    </lineage>
</organism>
<dbReference type="GO" id="GO:0015807">
    <property type="term" value="P:L-amino acid transport"/>
    <property type="evidence" value="ECO:0007669"/>
    <property type="project" value="TreeGrafter"/>
</dbReference>
<reference evidence="8" key="1">
    <citation type="submission" date="2018-12" db="EMBL/GenBank/DDBJ databases">
        <title>Complete genome sequence of an uncultured bacterium of the candidate phylum Bipolaricaulota.</title>
        <authorList>
            <person name="Kadnikov V.V."/>
            <person name="Mardanov A.V."/>
            <person name="Beletsky A.V."/>
            <person name="Frank Y.A."/>
            <person name="Karnachuk O.V."/>
            <person name="Ravin N.V."/>
        </authorList>
    </citation>
    <scope>NUCLEOTIDE SEQUENCE [LARGE SCALE GENOMIC DNA]</scope>
</reference>
<dbReference type="InterPro" id="IPR052156">
    <property type="entry name" value="BCAA_Transport_ATP-bd_LivF"/>
</dbReference>
<sequence>MLRYEGINAFYGPIHALKDVTFEVPRGSLVAVLGANGAGKTTLMNTTSGLIRPRSGQILLDGTRIDRLPPERIVRLGVTQVPEGRQLFPDLTVAENLRMGAYARRDGGAIRKEQEEVLNRFPALKGRTRQLAGTLSGGEQQMLAIGRALMARPRVLLLDEPSLGLSPLLVRQLFESLAALGREGMTMVVAEQNAYLSLAIAALGIVLETGRVALAGSSDELRQTDRVRQLYLGSRAGAAVPPQDTGGGRSN</sequence>
<evidence type="ECO:0000256" key="2">
    <source>
        <dbReference type="ARBA" id="ARBA00022448"/>
    </source>
</evidence>
<dbReference type="Pfam" id="PF00005">
    <property type="entry name" value="ABC_tran"/>
    <property type="match status" value="1"/>
</dbReference>
<keyword evidence="3" id="KW-0547">Nucleotide-binding</keyword>
<accession>A0A410FUA1</accession>
<dbReference type="PANTHER" id="PTHR43820:SF4">
    <property type="entry name" value="HIGH-AFFINITY BRANCHED-CHAIN AMINO ACID TRANSPORT ATP-BINDING PROTEIN LIVF"/>
    <property type="match status" value="1"/>
</dbReference>
<evidence type="ECO:0000256" key="4">
    <source>
        <dbReference type="ARBA" id="ARBA00022840"/>
    </source>
</evidence>
<dbReference type="InterPro" id="IPR003593">
    <property type="entry name" value="AAA+_ATPase"/>
</dbReference>
<dbReference type="CDD" id="cd03224">
    <property type="entry name" value="ABC_TM1139_LivF_branched"/>
    <property type="match status" value="1"/>
</dbReference>
<dbReference type="PROSITE" id="PS00211">
    <property type="entry name" value="ABC_TRANSPORTER_1"/>
    <property type="match status" value="1"/>
</dbReference>
<keyword evidence="5" id="KW-0029">Amino-acid transport</keyword>
<evidence type="ECO:0000256" key="3">
    <source>
        <dbReference type="ARBA" id="ARBA00022741"/>
    </source>
</evidence>
<keyword evidence="2" id="KW-0813">Transport</keyword>
<dbReference type="GO" id="GO:0005524">
    <property type="term" value="F:ATP binding"/>
    <property type="evidence" value="ECO:0007669"/>
    <property type="project" value="UniProtKB-KW"/>
</dbReference>
<dbReference type="GO" id="GO:0016887">
    <property type="term" value="F:ATP hydrolysis activity"/>
    <property type="evidence" value="ECO:0007669"/>
    <property type="project" value="InterPro"/>
</dbReference>
<dbReference type="PROSITE" id="PS50893">
    <property type="entry name" value="ABC_TRANSPORTER_2"/>
    <property type="match status" value="1"/>
</dbReference>
<comment type="similarity">
    <text evidence="1">Belongs to the ABC transporter superfamily.</text>
</comment>
<evidence type="ECO:0000259" key="6">
    <source>
        <dbReference type="PROSITE" id="PS50893"/>
    </source>
</evidence>
<evidence type="ECO:0000256" key="1">
    <source>
        <dbReference type="ARBA" id="ARBA00005417"/>
    </source>
</evidence>
<dbReference type="GO" id="GO:0015658">
    <property type="term" value="F:branched-chain amino acid transmembrane transporter activity"/>
    <property type="evidence" value="ECO:0007669"/>
    <property type="project" value="TreeGrafter"/>
</dbReference>